<evidence type="ECO:0000313" key="4">
    <source>
        <dbReference type="Proteomes" id="UP000515465"/>
    </source>
</evidence>
<dbReference type="SUPFAM" id="SSF49313">
    <property type="entry name" value="Cadherin-like"/>
    <property type="match status" value="1"/>
</dbReference>
<organism evidence="3 4">
    <name type="scientific">Mesorhizobium huakuii</name>
    <dbReference type="NCBI Taxonomy" id="28104"/>
    <lineage>
        <taxon>Bacteria</taxon>
        <taxon>Pseudomonadati</taxon>
        <taxon>Pseudomonadota</taxon>
        <taxon>Alphaproteobacteria</taxon>
        <taxon>Hyphomicrobiales</taxon>
        <taxon>Phyllobacteriaceae</taxon>
        <taxon>Mesorhizobium</taxon>
    </lineage>
</organism>
<gene>
    <name evidence="3" type="ORF">HB778_29120</name>
</gene>
<dbReference type="SUPFAM" id="SSF51120">
    <property type="entry name" value="beta-Roll"/>
    <property type="match status" value="1"/>
</dbReference>
<dbReference type="InterPro" id="IPR015919">
    <property type="entry name" value="Cadherin-like_sf"/>
</dbReference>
<dbReference type="Gene3D" id="2.60.40.10">
    <property type="entry name" value="Immunoglobulins"/>
    <property type="match status" value="1"/>
</dbReference>
<dbReference type="Proteomes" id="UP000515465">
    <property type="component" value="Chromosome"/>
</dbReference>
<evidence type="ECO:0000313" key="3">
    <source>
        <dbReference type="EMBL" id="QND60153.1"/>
    </source>
</evidence>
<reference evidence="4" key="1">
    <citation type="journal article" date="2020" name="Mol. Plant Microbe">
        <title>Rhizobial microsymbionts of the narrowly endemic Oxytropis species growing in Kamchatka are characterized by significant genetic diversity and possess a set of genes that are associated with T3SS and T6SS secretion systems and can affect the development of symbiosis.</title>
        <authorList>
            <person name="Safronova V."/>
            <person name="Guro P."/>
            <person name="Sazanova A."/>
            <person name="Kuznetsova I."/>
            <person name="Belimov A."/>
            <person name="Yakubov V."/>
            <person name="Chirak E."/>
            <person name="Afonin A."/>
            <person name="Gogolev Y."/>
            <person name="Andronov E."/>
            <person name="Tikhonovich I."/>
        </authorList>
    </citation>
    <scope>NUCLEOTIDE SEQUENCE [LARGE SCALE GENOMIC DNA]</scope>
    <source>
        <strain evidence="4">583</strain>
    </source>
</reference>
<dbReference type="SMART" id="SM00736">
    <property type="entry name" value="CADG"/>
    <property type="match status" value="1"/>
</dbReference>
<evidence type="ECO:0000256" key="1">
    <source>
        <dbReference type="SAM" id="MobiDB-lite"/>
    </source>
</evidence>
<dbReference type="Pfam" id="PF05345">
    <property type="entry name" value="He_PIG"/>
    <property type="match status" value="1"/>
</dbReference>
<dbReference type="GO" id="GO:0016020">
    <property type="term" value="C:membrane"/>
    <property type="evidence" value="ECO:0007669"/>
    <property type="project" value="InterPro"/>
</dbReference>
<dbReference type="GO" id="GO:0005509">
    <property type="term" value="F:calcium ion binding"/>
    <property type="evidence" value="ECO:0007669"/>
    <property type="project" value="InterPro"/>
</dbReference>
<accession>A0A7G6T071</accession>
<feature type="domain" description="Dystroglycan-type cadherin-like" evidence="2">
    <location>
        <begin position="409"/>
        <end position="507"/>
    </location>
</feature>
<dbReference type="Gene3D" id="2.150.10.10">
    <property type="entry name" value="Serralysin-like metalloprotease, C-terminal"/>
    <property type="match status" value="1"/>
</dbReference>
<protein>
    <recommendedName>
        <fullName evidence="2">Dystroglycan-type cadherin-like domain-containing protein</fullName>
    </recommendedName>
</protein>
<dbReference type="InterPro" id="IPR013783">
    <property type="entry name" value="Ig-like_fold"/>
</dbReference>
<feature type="region of interest" description="Disordered" evidence="1">
    <location>
        <begin position="278"/>
        <end position="300"/>
    </location>
</feature>
<proteinExistence type="predicted"/>
<dbReference type="InterPro" id="IPR011049">
    <property type="entry name" value="Serralysin-like_metalloprot_C"/>
</dbReference>
<evidence type="ECO:0000259" key="2">
    <source>
        <dbReference type="SMART" id="SM00736"/>
    </source>
</evidence>
<dbReference type="AlphaFoldDB" id="A0A7G6T071"/>
<dbReference type="RefSeq" id="WP_183458919.1">
    <property type="nucleotide sequence ID" value="NZ_CP050296.1"/>
</dbReference>
<sequence>MEQRGKPVADRDIWGAGNDSYYFEGDSTVSFIYDPNATEQSVANMDVSKLNDNVLYGQNYFILNPEPGDKYYLNGEEITDFSVHDVTTDPVVSEYAINPTHEANYQYNGLPVYTFTEWAKYTDNLVNRHYSNGDMVGFTYADHQLDDNFEWTGNYQDRVLVWLTDNPNVSGPGDLPEHRIVFSGYDSDDASFHYVGNGSYFDLHEILDAYPIADYTVDNFVYYNDNGYEYYLAMPLGKPDAVGATSTYESYEPESANLKPAEFDDGIKFVIDLDDYQKPPAAGGPPGTGPDNLVGGPGDNQLDGGGGNDTYIYALGDGHDVITEAPSNGDDDALVFTNINAADVTLIRDYDDVTVVVAESSPGASDGGSILLRDSLADNLGQGVDKIVFADNTVWTRADMIAHADQWPIISEGLPDYETAVGASFTAVLPPDAFYDPDGQTLALSAKLADGSALPTWLAFDANTHTLSGLAPVGSEGVVEIAITADDGTLQVSDTLSLVIGSADSWIAHDDRFWTSFETSLAVDITANDTIPGGANSDAYLYEQPDHGSVVWNGTGYTYTPDAGFTGVDWFYYGLFNADNNDQNMTPDNPGVAIVHVGQTVDPDDHTGVTGSIGTGNDSYFGGSSFDDTALFTGGNTSFADGKGGDDTMVFSGDVADYQIQGNGDHFWIYQTANASTDVIEITNFEHLKFGDTGKLAISDIIAAAGHEPGDVWPDSRPINVPHADSNTWAANDDRYWTTAGTAVVLNMTGNDTIPTGAHYDAAVWDQPQHGTIAFNGTDYVYTPDTGFTGVDWFTYALTDPDNNDEVKTDVPGFGIIHVGQAYDPGNNQGVSGSVGAGDSFGGSRFNDTINYSTGDGPYIDGKGGDDIIVFNGDIQDYRIQGNGNSFWIYNDSNPSQSERAMLQFG</sequence>
<dbReference type="Pfam" id="PF17963">
    <property type="entry name" value="Big_9"/>
    <property type="match status" value="2"/>
</dbReference>
<dbReference type="Gene3D" id="2.60.40.3440">
    <property type="match status" value="2"/>
</dbReference>
<name>A0A7G6T071_9HYPH</name>
<dbReference type="EMBL" id="CP050296">
    <property type="protein sequence ID" value="QND60153.1"/>
    <property type="molecule type" value="Genomic_DNA"/>
</dbReference>
<dbReference type="InterPro" id="IPR006644">
    <property type="entry name" value="Cadg"/>
</dbReference>